<evidence type="ECO:0000256" key="6">
    <source>
        <dbReference type="ARBA" id="ARBA00022967"/>
    </source>
</evidence>
<evidence type="ECO:0000256" key="1">
    <source>
        <dbReference type="ARBA" id="ARBA00022448"/>
    </source>
</evidence>
<evidence type="ECO:0000256" key="2">
    <source>
        <dbReference type="ARBA" id="ARBA00022475"/>
    </source>
</evidence>
<evidence type="ECO:0000313" key="9">
    <source>
        <dbReference type="EMBL" id="KHQ53285.1"/>
    </source>
</evidence>
<keyword evidence="3" id="KW-0997">Cell inner membrane</keyword>
<keyword evidence="1" id="KW-0813">Transport</keyword>
<feature type="domain" description="ABC transporter" evidence="8">
    <location>
        <begin position="2"/>
        <end position="231"/>
    </location>
</feature>
<dbReference type="InterPro" id="IPR003593">
    <property type="entry name" value="AAA+_ATPase"/>
</dbReference>
<keyword evidence="9" id="KW-0378">Hydrolase</keyword>
<evidence type="ECO:0000256" key="3">
    <source>
        <dbReference type="ARBA" id="ARBA00022519"/>
    </source>
</evidence>
<keyword evidence="10" id="KW-1185">Reference proteome</keyword>
<dbReference type="Proteomes" id="UP000030960">
    <property type="component" value="Unassembled WGS sequence"/>
</dbReference>
<dbReference type="Pfam" id="PF00005">
    <property type="entry name" value="ABC_tran"/>
    <property type="match status" value="1"/>
</dbReference>
<dbReference type="GO" id="GO:0005524">
    <property type="term" value="F:ATP binding"/>
    <property type="evidence" value="ECO:0007669"/>
    <property type="project" value="UniProtKB-KW"/>
</dbReference>
<keyword evidence="5 9" id="KW-0067">ATP-binding</keyword>
<keyword evidence="4" id="KW-0547">Nucleotide-binding</keyword>
<organism evidence="9 10">
    <name type="scientific">Mameliella alba</name>
    <dbReference type="NCBI Taxonomy" id="561184"/>
    <lineage>
        <taxon>Bacteria</taxon>
        <taxon>Pseudomonadati</taxon>
        <taxon>Pseudomonadota</taxon>
        <taxon>Alphaproteobacteria</taxon>
        <taxon>Rhodobacterales</taxon>
        <taxon>Roseobacteraceae</taxon>
        <taxon>Mameliella</taxon>
    </lineage>
</organism>
<dbReference type="STRING" id="561184.SAMN05216376_11498"/>
<gene>
    <name evidence="9" type="primary">thiQ</name>
    <name evidence="9" type="ORF">OA50_02312</name>
</gene>
<dbReference type="RefSeq" id="WP_043141329.1">
    <property type="nucleotide sequence ID" value="NZ_JSUQ01000008.1"/>
</dbReference>
<comment type="caution">
    <text evidence="9">The sequence shown here is derived from an EMBL/GenBank/DDBJ whole genome shotgun (WGS) entry which is preliminary data.</text>
</comment>
<accession>A0A0B3RQ56</accession>
<evidence type="ECO:0000256" key="4">
    <source>
        <dbReference type="ARBA" id="ARBA00022741"/>
    </source>
</evidence>
<dbReference type="PROSITE" id="PS50893">
    <property type="entry name" value="ABC_TRANSPORTER_2"/>
    <property type="match status" value="1"/>
</dbReference>
<name>A0A0B3RQ56_9RHOB</name>
<dbReference type="InterPro" id="IPR050093">
    <property type="entry name" value="ABC_SmlMolc_Importer"/>
</dbReference>
<dbReference type="Gene3D" id="3.40.50.300">
    <property type="entry name" value="P-loop containing nucleotide triphosphate hydrolases"/>
    <property type="match status" value="1"/>
</dbReference>
<dbReference type="SUPFAM" id="SSF52540">
    <property type="entry name" value="P-loop containing nucleoside triphosphate hydrolases"/>
    <property type="match status" value="1"/>
</dbReference>
<proteinExistence type="predicted"/>
<dbReference type="EMBL" id="JSUQ01000008">
    <property type="protein sequence ID" value="KHQ53285.1"/>
    <property type="molecule type" value="Genomic_DNA"/>
</dbReference>
<evidence type="ECO:0000256" key="7">
    <source>
        <dbReference type="ARBA" id="ARBA00023136"/>
    </source>
</evidence>
<dbReference type="InterPro" id="IPR027417">
    <property type="entry name" value="P-loop_NTPase"/>
</dbReference>
<protein>
    <submittedName>
        <fullName evidence="9">Thiamine import ATP-binding protein ThiQ</fullName>
        <ecNumber evidence="9">3.6.3.-</ecNumber>
    </submittedName>
</protein>
<dbReference type="AlphaFoldDB" id="A0A0B3RQ56"/>
<sequence>MLKLEDLQVAMDSGTLRADLALVPGRRVALVGPSGAGKSTLLDAIAGFRAVAGGRVTWQGRDLTHVPPQARPVSILFQDSNLFPHLTLERNLGLALHPDGRRPDAEARARIEGALRRVGLDGMAGRKPGTLSGGQQGRAALARVLLMARPVILLDEPFAALGPALKREMLDLVREVADSLAALVVMVTHDPRDAEGFAHEVVLVAEGKAQAPVAADAFFADPPRAFRDYVGVAG</sequence>
<keyword evidence="6" id="KW-1278">Translocase</keyword>
<keyword evidence="7" id="KW-0472">Membrane</keyword>
<keyword evidence="2" id="KW-1003">Cell membrane</keyword>
<dbReference type="PANTHER" id="PTHR42781">
    <property type="entry name" value="SPERMIDINE/PUTRESCINE IMPORT ATP-BINDING PROTEIN POTA"/>
    <property type="match status" value="1"/>
</dbReference>
<evidence type="ECO:0000259" key="8">
    <source>
        <dbReference type="PROSITE" id="PS50893"/>
    </source>
</evidence>
<dbReference type="PATRIC" id="fig|1515334.3.peg.2331"/>
<reference evidence="9 10" key="1">
    <citation type="submission" date="2014-10" db="EMBL/GenBank/DDBJ databases">
        <title>Genome sequence of Ponticoccus sp. strain UMTAT08 isolated from clonal culture of toxic dinoflagellate Alexandrium tamiyavanichii.</title>
        <authorList>
            <person name="Gan H.Y."/>
            <person name="Muhd D.-D."/>
            <person name="Mohd Noor M.E."/>
            <person name="Yeong Y.S."/>
            <person name="Usup G."/>
        </authorList>
    </citation>
    <scope>NUCLEOTIDE SEQUENCE [LARGE SCALE GENOMIC DNA]</scope>
    <source>
        <strain evidence="9 10">UMTAT08</strain>
    </source>
</reference>
<dbReference type="SMART" id="SM00382">
    <property type="entry name" value="AAA"/>
    <property type="match status" value="1"/>
</dbReference>
<evidence type="ECO:0000313" key="10">
    <source>
        <dbReference type="Proteomes" id="UP000030960"/>
    </source>
</evidence>
<dbReference type="PANTHER" id="PTHR42781:SF1">
    <property type="entry name" value="THIAMINE IMPORT ATP-BINDING PROTEIN THIQ"/>
    <property type="match status" value="1"/>
</dbReference>
<dbReference type="InterPro" id="IPR003439">
    <property type="entry name" value="ABC_transporter-like_ATP-bd"/>
</dbReference>
<evidence type="ECO:0000256" key="5">
    <source>
        <dbReference type="ARBA" id="ARBA00022840"/>
    </source>
</evidence>
<dbReference type="GO" id="GO:0016887">
    <property type="term" value="F:ATP hydrolysis activity"/>
    <property type="evidence" value="ECO:0007669"/>
    <property type="project" value="InterPro"/>
</dbReference>
<dbReference type="EC" id="3.6.3.-" evidence="9"/>